<name>A0A1D8GPV4_9FIRM</name>
<feature type="transmembrane region" description="Helical" evidence="1">
    <location>
        <begin position="157"/>
        <end position="178"/>
    </location>
</feature>
<evidence type="ECO:0000313" key="3">
    <source>
        <dbReference type="EMBL" id="AOT72945.1"/>
    </source>
</evidence>
<feature type="transmembrane region" description="Helical" evidence="1">
    <location>
        <begin position="130"/>
        <end position="151"/>
    </location>
</feature>
<feature type="transmembrane region" description="Helical" evidence="1">
    <location>
        <begin position="229"/>
        <end position="254"/>
    </location>
</feature>
<gene>
    <name evidence="3" type="ORF">Gferi_01620</name>
</gene>
<feature type="transmembrane region" description="Helical" evidence="1">
    <location>
        <begin position="338"/>
        <end position="363"/>
    </location>
</feature>
<reference evidence="3 4" key="1">
    <citation type="submission" date="2016-09" db="EMBL/GenBank/DDBJ databases">
        <title>Genomic analysis reveals versatility of anaerobic energy metabolism of Geosporobacter ferrireducens IRF9 of phylum Firmicutes.</title>
        <authorList>
            <person name="Kim S.-J."/>
        </authorList>
    </citation>
    <scope>NUCLEOTIDE SEQUENCE [LARGE SCALE GENOMIC DNA]</scope>
    <source>
        <strain evidence="3 4">IRF9</strain>
    </source>
</reference>
<dbReference type="InterPro" id="IPR011642">
    <property type="entry name" value="Gate_dom"/>
</dbReference>
<evidence type="ECO:0000259" key="2">
    <source>
        <dbReference type="Pfam" id="PF07670"/>
    </source>
</evidence>
<dbReference type="Pfam" id="PF07670">
    <property type="entry name" value="Gate"/>
    <property type="match status" value="2"/>
</dbReference>
<sequence>MFFLLCKKLRLQQHLGYAILVLLVTTITLSMIFYPKEAVDAAKTGVDTWFNIVFPALLPFFIGAELMVGLGVVRFMGVLLEPIIRPLFNVPGEASFVFAMSITSGYPVGVKLTSKLREQGIVSRVEAQRMVSFCSTSGPLFLIGAVSIGMFHNPQLGVTLSLSHYLGAIATGLLFRFYHCEKRASLQSLAHKGYFSRAFREMSATYKNNNKSFGLLMGEAVKNSIETMLAVGGFIIIFSVIIRIFQLTGIIQWLSTAFSTPLSLFGLHQNLHPAFISGIFEITIGCKLASEIQNITFLQQAIFTTMVISWSGLSIHAQAISLLSKTDIRTNIYIFSKLLHAILSSSMVFLVSPLVTAASKHIILPVFLHTPEISPFENWLKNLLFSFELFLIITFTALSISLLLPWIFHLYEKK</sequence>
<keyword evidence="1" id="KW-0472">Membrane</keyword>
<feature type="domain" description="Nucleoside transporter/FeoB GTPase Gate" evidence="2">
    <location>
        <begin position="229"/>
        <end position="315"/>
    </location>
</feature>
<dbReference type="KEGG" id="gfe:Gferi_01620"/>
<accession>A0A1D8GPV4</accession>
<dbReference type="EMBL" id="CP017269">
    <property type="protein sequence ID" value="AOT72945.1"/>
    <property type="molecule type" value="Genomic_DNA"/>
</dbReference>
<protein>
    <submittedName>
        <fullName evidence="3">Sporulation integral membrane protein YlbJ</fullName>
    </submittedName>
</protein>
<feature type="transmembrane region" description="Helical" evidence="1">
    <location>
        <begin position="383"/>
        <end position="408"/>
    </location>
</feature>
<feature type="transmembrane region" description="Helical" evidence="1">
    <location>
        <begin position="15"/>
        <end position="34"/>
    </location>
</feature>
<feature type="domain" description="Nucleoside transporter/FeoB GTPase Gate" evidence="2">
    <location>
        <begin position="53"/>
        <end position="149"/>
    </location>
</feature>
<dbReference type="InterPro" id="IPR014226">
    <property type="entry name" value="Spore_IM_YlbJ"/>
</dbReference>
<proteinExistence type="predicted"/>
<evidence type="ECO:0000313" key="4">
    <source>
        <dbReference type="Proteomes" id="UP000095743"/>
    </source>
</evidence>
<feature type="transmembrane region" description="Helical" evidence="1">
    <location>
        <begin position="297"/>
        <end position="317"/>
    </location>
</feature>
<evidence type="ECO:0000256" key="1">
    <source>
        <dbReference type="SAM" id="Phobius"/>
    </source>
</evidence>
<keyword evidence="1" id="KW-1133">Transmembrane helix</keyword>
<dbReference type="NCBIfam" id="TIGR02871">
    <property type="entry name" value="spore_ylbJ"/>
    <property type="match status" value="1"/>
</dbReference>
<organism evidence="3 4">
    <name type="scientific">Geosporobacter ferrireducens</name>
    <dbReference type="NCBI Taxonomy" id="1424294"/>
    <lineage>
        <taxon>Bacteria</taxon>
        <taxon>Bacillati</taxon>
        <taxon>Bacillota</taxon>
        <taxon>Clostridia</taxon>
        <taxon>Peptostreptococcales</taxon>
        <taxon>Thermotaleaceae</taxon>
        <taxon>Geosporobacter</taxon>
    </lineage>
</organism>
<dbReference type="AlphaFoldDB" id="A0A1D8GPV4"/>
<keyword evidence="4" id="KW-1185">Reference proteome</keyword>
<dbReference type="STRING" id="1424294.Gferi_01620"/>
<feature type="transmembrane region" description="Helical" evidence="1">
    <location>
        <begin position="54"/>
        <end position="76"/>
    </location>
</feature>
<dbReference type="Proteomes" id="UP000095743">
    <property type="component" value="Chromosome"/>
</dbReference>
<keyword evidence="1" id="KW-0812">Transmembrane</keyword>